<feature type="region of interest" description="Disordered" evidence="1">
    <location>
        <begin position="84"/>
        <end position="149"/>
    </location>
</feature>
<dbReference type="Pfam" id="PF00078">
    <property type="entry name" value="RVT_1"/>
    <property type="match status" value="1"/>
</dbReference>
<feature type="region of interest" description="Disordered" evidence="1">
    <location>
        <begin position="969"/>
        <end position="1052"/>
    </location>
</feature>
<feature type="domain" description="Reverse transcriptase" evidence="2">
    <location>
        <begin position="1173"/>
        <end position="1296"/>
    </location>
</feature>
<proteinExistence type="predicted"/>
<sequence length="1993" mass="219849">RAQQIVIGALSPVQHRLAGVVPQAVVDAQQGGVQLGAALAILPFEQLQVFEAADTAEAVEICAAAVGRLVMIRSVSTTAAVRPARRRAKATEAPEFDGDAAVDDSTSTGANGDWLKYEDEQDVSSPPVYISTPAAAAEGGRPMPEGDRPLSRLMGLDIGLGRRSGSMLTWRPRLLTADQLADACRSLGRGCAAGTGSDRRFCGLSRRCFECVGSLGDAGETVVQLLNCRQQAGRASGDERCWGLSVTGGGELLDDFDRLKEASISLASASIRSRAINSFIGEHFRSLLGKNFRFLIGKHFRSLLSKNFRFLIGKHFRSLLGKNFRFLIGKHFRSLLGKNFRFIIGKHFRSLLGKNFRFLIGKHFRSLLSKNFRFLIGKHFRSLLSKNFRFLIGEHFRSLLSKNFRFLIGEHFRSLLSKNFRFLIGKHFRSLLSKNFRFLVGKHFHSLLSKQFRSLLSKHFRFLIGEHFRSLLSKNFRFLISEHFRSLLSKNFRSFQLSAQQSSGRSNVGHLTLEVRFSRVALQIGCAIVVGGAELLNSWFIILVNDLTDSGVLVGQCDAQGCLAGQHAGHQLAQSLGSGGSAEVALRRVVEARDAAAAGRQACSKRRAGQPAAAAQTRTRQRHCVEYDCSQQRVLQKRQLLPPMLQQLRHCWRRSLTRECCCWAHSANSRRRGQMATPAAPTLAVLIAKLAPQPAGLLLPVGLLALRLDSGLACSGSDRSCAGTCYSPRTHRCIDGYFLCPRYHWKCGVACYNPAEEIKQDGPDLPGQSASSSTCRNSLRSRTAPETEAAEVDEAELAQAIRGSQDQASGTNAGFCLDRFQHSSPSVGNTSDGWHVARTATGLGARHAPNQSSLPTIANARAQKLCVQVAEQTDVKVAADSDRTGHRLERQGRRQCEQLSRMELKYCIGLSSRRHPLRAAATDTIMELIKSHETAPIRVKQWTVIQSDIRGHYQQAQLAAVILAITASREASAGPSRSGTSTDCSRPRRTSSGTWGTGSSRQCSGAFSGCSRCRRRSGRRRCRRGRSRAARGGRGGETCSGTESSRDQRRRCRQRTVLTVPVTMAEVVMLAQKTPGGKALGPDEVPIEALRIHCEVARTSKAKLFNRMLLSWLQPVLDPYLRPEQNGFRPHRGTVAQILALRRIIQEARTRQLDLIVVFIDFMKAFDSVARAALPHGDTLAPFLFVLVLDWVLQTALPTDEDGFLLRRRVGRRQPEKRLSVLGYADDLALLSSTVEGAQRQLDKLVSAAASVSLVVNTKKTVVLCVPGDIEAAIFCRGAGGQVTELPRCQQFVYLGGLVPDVREDLRRRRGLAWAAFRSVRVVLQSEAPPDRQRAALFQAVVETVLLYNAETWTLTDSLEQQINAAHAGLLRAAFKISDERITNAALYRRAGLARPSELPRLRRLQLAGHIIRAESYCPQPVQEVLLLTLQAPYRRGQARTRRFVDCLLADAGAPDSAGATSNRLLNMKVLCFCLLALLAMQLDSGLACSGGDRSCAGTCYSPRTHRCIDGYFLCPRYHWKCGVACYNPWMYRCMILNRHNFNLALLVLGYCLTRCIAPSMSKKADKFGLLEDVDQDACTAKTGPCPFQICPGDFFRAICDQFSLLKTTTHPLKLTDLHNDSVCCKNGDCSDLITNADTEAACSVTQEELVDAIKDTRYEYEMMSQRRRRRWRRWLKLRLMLLLVVMNSRESWVIVIVMIERSRWHAHGFVLHQAWDGGGRLDPVSGRWRSLHRWWRWRRRRQLLQRRRRRYLVLGSSSALAHRGRVLSIGELRERMLLLLLLSLSDCGSGGRGYGCVESGNRDARSGCQLLLMLVQLVNGAQVHVGLMKRQMLAMKLLGNLRRQLRMLIDAVRRQNPGLVQREVLATGRDGCSGCPHVQAAGGAAWSTGGSGLKSNAEPESGIVVIEVASSSAAAVAVWDSKMKDVPGGGEAANRLSPQHAAATETSGSDFDAIVDNDAMAMPVWSAGLAAACSTNLASSSETTRAALCCCW</sequence>
<feature type="region of interest" description="Disordered" evidence="1">
    <location>
        <begin position="1928"/>
        <end position="1949"/>
    </location>
</feature>
<dbReference type="InterPro" id="IPR000477">
    <property type="entry name" value="RT_dom"/>
</dbReference>
<evidence type="ECO:0000259" key="2">
    <source>
        <dbReference type="Pfam" id="PF00078"/>
    </source>
</evidence>
<dbReference type="PANTHER" id="PTHR47027:SF27">
    <property type="entry name" value="REVERSE TRANSCRIPTASE DOMAIN-CONTAINING PROTEIN"/>
    <property type="match status" value="1"/>
</dbReference>
<feature type="compositionally biased region" description="Basic residues" evidence="1">
    <location>
        <begin position="1012"/>
        <end position="1031"/>
    </location>
</feature>
<feature type="compositionally biased region" description="Polar residues" evidence="1">
    <location>
        <begin position="975"/>
        <end position="984"/>
    </location>
</feature>
<accession>A0A1I8HFY3</accession>
<dbReference type="PANTHER" id="PTHR47027">
    <property type="entry name" value="REVERSE TRANSCRIPTASE DOMAIN-CONTAINING PROTEIN"/>
    <property type="match status" value="1"/>
</dbReference>
<feature type="region of interest" description="Disordered" evidence="1">
    <location>
        <begin position="761"/>
        <end position="791"/>
    </location>
</feature>
<name>A0A1I8HFY3_9PLAT</name>
<evidence type="ECO:0000313" key="3">
    <source>
        <dbReference type="Proteomes" id="UP000095280"/>
    </source>
</evidence>
<evidence type="ECO:0000313" key="4">
    <source>
        <dbReference type="WBParaSite" id="maker-uti_cns_0005783-snap-gene-0.2-mRNA-1"/>
    </source>
</evidence>
<dbReference type="WBParaSite" id="maker-uti_cns_0005783-snap-gene-0.2-mRNA-1">
    <property type="protein sequence ID" value="maker-uti_cns_0005783-snap-gene-0.2-mRNA-1"/>
    <property type="gene ID" value="maker-uti_cns_0005783-snap-gene-0.2"/>
</dbReference>
<evidence type="ECO:0000256" key="1">
    <source>
        <dbReference type="SAM" id="MobiDB-lite"/>
    </source>
</evidence>
<feature type="compositionally biased region" description="Polar residues" evidence="1">
    <location>
        <begin position="768"/>
        <end position="781"/>
    </location>
</feature>
<organism evidence="3 4">
    <name type="scientific">Macrostomum lignano</name>
    <dbReference type="NCBI Taxonomy" id="282301"/>
    <lineage>
        <taxon>Eukaryota</taxon>
        <taxon>Metazoa</taxon>
        <taxon>Spiralia</taxon>
        <taxon>Lophotrochozoa</taxon>
        <taxon>Platyhelminthes</taxon>
        <taxon>Rhabditophora</taxon>
        <taxon>Macrostomorpha</taxon>
        <taxon>Macrostomida</taxon>
        <taxon>Macrostomidae</taxon>
        <taxon>Macrostomum</taxon>
    </lineage>
</organism>
<reference evidence="4" key="1">
    <citation type="submission" date="2016-11" db="UniProtKB">
        <authorList>
            <consortium name="WormBaseParasite"/>
        </authorList>
    </citation>
    <scope>IDENTIFICATION</scope>
</reference>
<dbReference type="Proteomes" id="UP000095280">
    <property type="component" value="Unplaced"/>
</dbReference>
<feature type="compositionally biased region" description="Low complexity" evidence="1">
    <location>
        <begin position="990"/>
        <end position="1011"/>
    </location>
</feature>
<protein>
    <submittedName>
        <fullName evidence="4">ANK_REP_REGION domain-containing protein</fullName>
    </submittedName>
</protein>
<dbReference type="CDD" id="cd01650">
    <property type="entry name" value="RT_nLTR_like"/>
    <property type="match status" value="1"/>
</dbReference>
<keyword evidence="3" id="KW-1185">Reference proteome</keyword>